<dbReference type="PANTHER" id="PTHR12326:SF5">
    <property type="entry name" value="PLECKSTRIN HOMOLOGY DOMAIN-CONTAINING FAMILY M MEMBER 1"/>
    <property type="match status" value="1"/>
</dbReference>
<feature type="transmembrane region" description="Helical" evidence="12">
    <location>
        <begin position="66"/>
        <end position="96"/>
    </location>
</feature>
<dbReference type="AlphaFoldDB" id="A0A669Q459"/>
<evidence type="ECO:0000313" key="15">
    <source>
        <dbReference type="Ensembl" id="ENSPCLP00000013158.1"/>
    </source>
</evidence>
<dbReference type="GO" id="GO:0006914">
    <property type="term" value="P:autophagy"/>
    <property type="evidence" value="ECO:0007669"/>
    <property type="project" value="UniProtKB-KW"/>
</dbReference>
<dbReference type="SUPFAM" id="SSF140741">
    <property type="entry name" value="RUN domain-like"/>
    <property type="match status" value="1"/>
</dbReference>
<comment type="subcellular location">
    <subcellularLocation>
        <location evidence="1">Late endosome</location>
    </subcellularLocation>
    <subcellularLocation>
        <location evidence="2">Lysosome membrane</location>
    </subcellularLocation>
</comment>
<evidence type="ECO:0000256" key="5">
    <source>
        <dbReference type="ARBA" id="ARBA00022737"/>
    </source>
</evidence>
<dbReference type="SMART" id="SM01175">
    <property type="entry name" value="DUF4206"/>
    <property type="match status" value="1"/>
</dbReference>
<keyword evidence="5" id="KW-0677">Repeat</keyword>
<keyword evidence="10" id="KW-0458">Lysosome</keyword>
<evidence type="ECO:0000259" key="13">
    <source>
        <dbReference type="PROSITE" id="PS50003"/>
    </source>
</evidence>
<dbReference type="InterPro" id="IPR042827">
    <property type="entry name" value="PLEKHM1_PH"/>
</dbReference>
<keyword evidence="7" id="KW-0863">Zinc-finger</keyword>
<evidence type="ECO:0000256" key="7">
    <source>
        <dbReference type="ARBA" id="ARBA00022771"/>
    </source>
</evidence>
<evidence type="ECO:0000256" key="6">
    <source>
        <dbReference type="ARBA" id="ARBA00022753"/>
    </source>
</evidence>
<evidence type="ECO:0000256" key="3">
    <source>
        <dbReference type="ARBA" id="ARBA00022553"/>
    </source>
</evidence>
<feature type="compositionally biased region" description="Low complexity" evidence="11">
    <location>
        <begin position="434"/>
        <end position="456"/>
    </location>
</feature>
<protein>
    <submittedName>
        <fullName evidence="15">Pleckstrin homology and RUN domain containing M1</fullName>
    </submittedName>
</protein>
<feature type="region of interest" description="Disordered" evidence="11">
    <location>
        <begin position="590"/>
        <end position="646"/>
    </location>
</feature>
<evidence type="ECO:0000256" key="1">
    <source>
        <dbReference type="ARBA" id="ARBA00004603"/>
    </source>
</evidence>
<reference evidence="15" key="2">
    <citation type="submission" date="2025-09" db="UniProtKB">
        <authorList>
            <consortium name="Ensembl"/>
        </authorList>
    </citation>
    <scope>IDENTIFICATION</scope>
</reference>
<keyword evidence="12" id="KW-0812">Transmembrane</keyword>
<feature type="compositionally biased region" description="Gly residues" evidence="11">
    <location>
        <begin position="245"/>
        <end position="256"/>
    </location>
</feature>
<feature type="transmembrane region" description="Helical" evidence="12">
    <location>
        <begin position="108"/>
        <end position="129"/>
    </location>
</feature>
<dbReference type="PANTHER" id="PTHR12326">
    <property type="entry name" value="PLECKSTRIN HOMOLOGY DOMAIN CONTAINING PROTEIN"/>
    <property type="match status" value="1"/>
</dbReference>
<proteinExistence type="predicted"/>
<dbReference type="PROSITE" id="PS50826">
    <property type="entry name" value="RUN"/>
    <property type="match status" value="1"/>
</dbReference>
<dbReference type="Proteomes" id="UP000472261">
    <property type="component" value="Unplaced"/>
</dbReference>
<keyword evidence="12" id="KW-0472">Membrane</keyword>
<dbReference type="PROSITE" id="PS50003">
    <property type="entry name" value="PH_DOMAIN"/>
    <property type="match status" value="1"/>
</dbReference>
<keyword evidence="12" id="KW-1133">Transmembrane helix</keyword>
<dbReference type="GO" id="GO:0005770">
    <property type="term" value="C:late endosome"/>
    <property type="evidence" value="ECO:0007669"/>
    <property type="project" value="UniProtKB-SubCell"/>
</dbReference>
<accession>A0A669Q459</accession>
<dbReference type="Gene3D" id="1.20.58.900">
    <property type="match status" value="1"/>
</dbReference>
<feature type="compositionally biased region" description="Pro residues" evidence="11">
    <location>
        <begin position="519"/>
        <end position="535"/>
    </location>
</feature>
<feature type="region of interest" description="Disordered" evidence="11">
    <location>
        <begin position="501"/>
        <end position="558"/>
    </location>
</feature>
<dbReference type="InterPro" id="IPR025258">
    <property type="entry name" value="RH_dom"/>
</dbReference>
<feature type="compositionally biased region" description="Low complexity" evidence="11">
    <location>
        <begin position="402"/>
        <end position="412"/>
    </location>
</feature>
<feature type="domain" description="RUN" evidence="14">
    <location>
        <begin position="1"/>
        <end position="368"/>
    </location>
</feature>
<keyword evidence="16" id="KW-1185">Reference proteome</keyword>
<dbReference type="InterPro" id="IPR001849">
    <property type="entry name" value="PH_domain"/>
</dbReference>
<dbReference type="InterPro" id="IPR037213">
    <property type="entry name" value="Run_dom_sf"/>
</dbReference>
<sequence length="1193" mass="132390">MCPHGHMCGSACVDIWVHVWVCVCAHMDTYVVCVCTYGYICWSVHVWVCVPTYGDVCMCVCMQVCMYMSMCVYVCMYVCMHVCICVCVCMCVYMYVCVCVHVCVCMCVYMYVCMCAYMYYVYIYVRVYICVHVCTYACPRTPSSVSPLLPPRPHVHAPPITRIRRTSLSAWPRPQPRAVGVVSASRSRPLCVMTSRGGGARGRHFRVSRPGRAGGERQRRAGPRGGSGPGSGPRRPNLSAAGPSRGAGPGGGGPAGGEVTCDHGWEQQLRCIRATPMTPRKSSRNIISELEQLIFITTDVGRCRAWLRLALNDGLVECYLKLLLRERSRLPEFYQPTALLLDAEECEFLLSYLQGLSSLTFQLSYKSAVLNEWTVTPLSLSGLCPVSELLEPPTAEPQRKASLGSISQSSGSDEIEIQPSALPIGKAGDKPKRTSSSLSLNTTGSSQLSSSLGSDSVQPHCARSPERGDEPLSCDSDLGTATAEDLDRSLQEVLSEFRKAEPSFGAPSEQLIPAVLGCSPPPPEDTHPPPSPPPAEACTAPQEEDSIPTPQHVDGGKEGRVVRSPAAKFLCSPLPGCPNRKSWISEDDFYRPSAGESDEIPADANGFVPDGAGEGLTSGLLSALDLERPSPPSSQGPRLSPEREQKGFSVVHRRQMGLSNPFRGLLKLGSLERRGAMGIWKEFSCELSPLELRLFLDHEDRICVESFSLLRCESLALTHSDGRFELVFLGKKLCLRAPSRDEAEDWLDRIREALRKCRPQLEEEEWETLEYSEDGGDGCEPSAPLQYEAPGNGLDWTLSHKPELDAIKESVLYADVDKTWVPFIFSLSLETLKCFKVRNNDKILSNSYGIETIQDILPDTSLGGPSFFKVITSKAVLKLRAESAQEAAAWRELVRAVLGSYLEAAEEALTLGGSLDGHSQVLLKSMVKENGFLLQYLVAIPVEKGLDSQSFICAGCSRQIGFSFAKPKLCAYSGLYYCDSCHRDDEVVIPSRLIHNWDLSKRGVCRQALKFLTQIRKQPLIDLKLVNESLYDHVERMRRIRRSREQLKLLGDYLSVCRSGALKELSKRLDHRNYLLECPHKYSVADLQQISDGAFEPFLLSLIQFASHHVYSCDLCTQQGFICQICSSSDIIFPFQLDSTSRCKDCKTVFHRQCYDSSTSCPRCERRRRYRQEQEEKEEEEEEEEEGSAGPIP</sequence>
<name>A0A669Q459_PHACC</name>
<evidence type="ECO:0000256" key="10">
    <source>
        <dbReference type="ARBA" id="ARBA00023228"/>
    </source>
</evidence>
<evidence type="ECO:0000313" key="16">
    <source>
        <dbReference type="Proteomes" id="UP000472261"/>
    </source>
</evidence>
<keyword evidence="9" id="KW-0072">Autophagy</keyword>
<reference evidence="15" key="1">
    <citation type="submission" date="2025-08" db="UniProtKB">
        <authorList>
            <consortium name="Ensembl"/>
        </authorList>
    </citation>
    <scope>IDENTIFICATION</scope>
</reference>
<evidence type="ECO:0000256" key="11">
    <source>
        <dbReference type="SAM" id="MobiDB-lite"/>
    </source>
</evidence>
<evidence type="ECO:0000256" key="8">
    <source>
        <dbReference type="ARBA" id="ARBA00022833"/>
    </source>
</evidence>
<dbReference type="InterPro" id="IPR051366">
    <property type="entry name" value="DEF8"/>
</dbReference>
<feature type="domain" description="PH" evidence="13">
    <location>
        <begin position="664"/>
        <end position="755"/>
    </location>
</feature>
<dbReference type="SMART" id="SM00593">
    <property type="entry name" value="RUN"/>
    <property type="match status" value="1"/>
</dbReference>
<evidence type="ECO:0000256" key="2">
    <source>
        <dbReference type="ARBA" id="ARBA00004656"/>
    </source>
</evidence>
<keyword evidence="8" id="KW-0862">Zinc</keyword>
<keyword evidence="4" id="KW-0479">Metal-binding</keyword>
<evidence type="ECO:0000256" key="12">
    <source>
        <dbReference type="SAM" id="Phobius"/>
    </source>
</evidence>
<keyword evidence="6" id="KW-0967">Endosome</keyword>
<dbReference type="Ensembl" id="ENSPCLT00000017470.1">
    <property type="protein sequence ID" value="ENSPCLP00000013158.1"/>
    <property type="gene ID" value="ENSPCLG00000010778.1"/>
</dbReference>
<dbReference type="InterPro" id="IPR004012">
    <property type="entry name" value="Run_dom"/>
</dbReference>
<evidence type="ECO:0000259" key="14">
    <source>
        <dbReference type="PROSITE" id="PS50826"/>
    </source>
</evidence>
<gene>
    <name evidence="15" type="primary">PLEKHM1</name>
</gene>
<dbReference type="GO" id="GO:0008270">
    <property type="term" value="F:zinc ion binding"/>
    <property type="evidence" value="ECO:0007669"/>
    <property type="project" value="UniProtKB-KW"/>
</dbReference>
<keyword evidence="3" id="KW-0597">Phosphoprotein</keyword>
<dbReference type="OMA" id="TELCAPQ"/>
<dbReference type="SMART" id="SM00233">
    <property type="entry name" value="PH"/>
    <property type="match status" value="2"/>
</dbReference>
<evidence type="ECO:0000256" key="9">
    <source>
        <dbReference type="ARBA" id="ARBA00023006"/>
    </source>
</evidence>
<feature type="compositionally biased region" description="Low complexity" evidence="11">
    <location>
        <begin position="232"/>
        <end position="244"/>
    </location>
</feature>
<feature type="region of interest" description="Disordered" evidence="11">
    <location>
        <begin position="1160"/>
        <end position="1193"/>
    </location>
</feature>
<feature type="compositionally biased region" description="Acidic residues" evidence="11">
    <location>
        <begin position="1175"/>
        <end position="1187"/>
    </location>
</feature>
<feature type="region of interest" description="Disordered" evidence="11">
    <location>
        <begin position="195"/>
        <end position="259"/>
    </location>
</feature>
<organism evidence="15 16">
    <name type="scientific">Phasianus colchicus</name>
    <name type="common">Common pheasant</name>
    <dbReference type="NCBI Taxonomy" id="9054"/>
    <lineage>
        <taxon>Eukaryota</taxon>
        <taxon>Metazoa</taxon>
        <taxon>Chordata</taxon>
        <taxon>Craniata</taxon>
        <taxon>Vertebrata</taxon>
        <taxon>Euteleostomi</taxon>
        <taxon>Archelosauria</taxon>
        <taxon>Archosauria</taxon>
        <taxon>Dinosauria</taxon>
        <taxon>Saurischia</taxon>
        <taxon>Theropoda</taxon>
        <taxon>Coelurosauria</taxon>
        <taxon>Aves</taxon>
        <taxon>Neognathae</taxon>
        <taxon>Galloanserae</taxon>
        <taxon>Galliformes</taxon>
        <taxon>Phasianidae</taxon>
        <taxon>Phasianinae</taxon>
        <taxon>Phasianus</taxon>
    </lineage>
</organism>
<dbReference type="Pfam" id="PF02759">
    <property type="entry name" value="RUN"/>
    <property type="match status" value="1"/>
</dbReference>
<dbReference type="InterPro" id="IPR011993">
    <property type="entry name" value="PH-like_dom_sf"/>
</dbReference>
<evidence type="ECO:0000256" key="4">
    <source>
        <dbReference type="ARBA" id="ARBA00022723"/>
    </source>
</evidence>
<dbReference type="CDD" id="cd13321">
    <property type="entry name" value="PH_PLEKHM1"/>
    <property type="match status" value="1"/>
</dbReference>
<dbReference type="SUPFAM" id="SSF50729">
    <property type="entry name" value="PH domain-like"/>
    <property type="match status" value="2"/>
</dbReference>
<dbReference type="Gene3D" id="2.30.29.30">
    <property type="entry name" value="Pleckstrin-homology domain (PH domain)/Phosphotyrosine-binding domain (PTB)"/>
    <property type="match status" value="2"/>
</dbReference>
<dbReference type="Pfam" id="PF13901">
    <property type="entry name" value="RH_dom"/>
    <property type="match status" value="1"/>
</dbReference>
<dbReference type="GO" id="GO:0005765">
    <property type="term" value="C:lysosomal membrane"/>
    <property type="evidence" value="ECO:0007669"/>
    <property type="project" value="UniProtKB-SubCell"/>
</dbReference>
<feature type="region of interest" description="Disordered" evidence="11">
    <location>
        <begin position="392"/>
        <end position="479"/>
    </location>
</feature>